<feature type="non-terminal residue" evidence="6">
    <location>
        <position position="1"/>
    </location>
</feature>
<dbReference type="GO" id="GO:0003824">
    <property type="term" value="F:catalytic activity"/>
    <property type="evidence" value="ECO:0007669"/>
    <property type="project" value="InterPro"/>
</dbReference>
<evidence type="ECO:0000256" key="1">
    <source>
        <dbReference type="ARBA" id="ARBA00022691"/>
    </source>
</evidence>
<sequence length="369" mass="41698">LISRYLYKTPYVDDAQRFMERVAKKTVIPYQVEIQPGPTGDKICWLECPFCYGGSATNTGKRLSKERYIELIKEIAEGGVKKVIFAGWATDPLFYQYIDDLVETALAAGLVIGFNTRAINVSDRLTHLLGSSSLAQESYMSISVDAGDNESYALVHAAPRDGRLYDRVYQNIKRIKENRESNGGKLFLSSTYLINQINCDPVLASQFISDFKALGIDLIRFSFPQIPRGNTESDRSLIPSASERQSLKNILAPVIKQEAAHEGHSKVLLLSEEDHFYDKRTTPCFSRFIFPTIGFDGGLYQCSQSAGPNFHESALGDLETQSFWDLYYRYDISNLDGYFDQLTKCFDKVDCRCDRKAHVVNNTINQELT</sequence>
<dbReference type="PROSITE" id="PS51918">
    <property type="entry name" value="RADICAL_SAM"/>
    <property type="match status" value="1"/>
</dbReference>
<accession>A0A382NEX4</accession>
<dbReference type="AlphaFoldDB" id="A0A382NEX4"/>
<keyword evidence="2" id="KW-0479">Metal-binding</keyword>
<dbReference type="SUPFAM" id="SSF102114">
    <property type="entry name" value="Radical SAM enzymes"/>
    <property type="match status" value="1"/>
</dbReference>
<dbReference type="Gene3D" id="3.20.20.70">
    <property type="entry name" value="Aldolase class I"/>
    <property type="match status" value="1"/>
</dbReference>
<dbReference type="PANTHER" id="PTHR11228:SF7">
    <property type="entry name" value="PQQA PEPTIDE CYCLASE"/>
    <property type="match status" value="1"/>
</dbReference>
<dbReference type="SFLD" id="SFLDS00029">
    <property type="entry name" value="Radical_SAM"/>
    <property type="match status" value="1"/>
</dbReference>
<protein>
    <recommendedName>
        <fullName evidence="5">Radical SAM core domain-containing protein</fullName>
    </recommendedName>
</protein>
<dbReference type="InterPro" id="IPR013785">
    <property type="entry name" value="Aldolase_TIM"/>
</dbReference>
<evidence type="ECO:0000256" key="3">
    <source>
        <dbReference type="ARBA" id="ARBA00023004"/>
    </source>
</evidence>
<organism evidence="6">
    <name type="scientific">marine metagenome</name>
    <dbReference type="NCBI Taxonomy" id="408172"/>
    <lineage>
        <taxon>unclassified sequences</taxon>
        <taxon>metagenomes</taxon>
        <taxon>ecological metagenomes</taxon>
    </lineage>
</organism>
<proteinExistence type="predicted"/>
<dbReference type="EMBL" id="UINC01100033">
    <property type="protein sequence ID" value="SVC59764.1"/>
    <property type="molecule type" value="Genomic_DNA"/>
</dbReference>
<feature type="non-terminal residue" evidence="6">
    <location>
        <position position="369"/>
    </location>
</feature>
<dbReference type="GO" id="GO:0046872">
    <property type="term" value="F:metal ion binding"/>
    <property type="evidence" value="ECO:0007669"/>
    <property type="project" value="UniProtKB-KW"/>
</dbReference>
<evidence type="ECO:0000256" key="4">
    <source>
        <dbReference type="ARBA" id="ARBA00023014"/>
    </source>
</evidence>
<name>A0A382NEX4_9ZZZZ</name>
<keyword evidence="1" id="KW-0949">S-adenosyl-L-methionine</keyword>
<dbReference type="CDD" id="cd01335">
    <property type="entry name" value="Radical_SAM"/>
    <property type="match status" value="1"/>
</dbReference>
<feature type="domain" description="Radical SAM core" evidence="5">
    <location>
        <begin position="24"/>
        <end position="265"/>
    </location>
</feature>
<dbReference type="GO" id="GO:0051536">
    <property type="term" value="F:iron-sulfur cluster binding"/>
    <property type="evidence" value="ECO:0007669"/>
    <property type="project" value="UniProtKB-KW"/>
</dbReference>
<dbReference type="SFLD" id="SFLDG01067">
    <property type="entry name" value="SPASM/twitch_domain_containing"/>
    <property type="match status" value="1"/>
</dbReference>
<keyword evidence="4" id="KW-0411">Iron-sulfur</keyword>
<evidence type="ECO:0000256" key="2">
    <source>
        <dbReference type="ARBA" id="ARBA00022723"/>
    </source>
</evidence>
<keyword evidence="3" id="KW-0408">Iron</keyword>
<reference evidence="6" key="1">
    <citation type="submission" date="2018-05" db="EMBL/GenBank/DDBJ databases">
        <authorList>
            <person name="Lanie J.A."/>
            <person name="Ng W.-L."/>
            <person name="Kazmierczak K.M."/>
            <person name="Andrzejewski T.M."/>
            <person name="Davidsen T.M."/>
            <person name="Wayne K.J."/>
            <person name="Tettelin H."/>
            <person name="Glass J.I."/>
            <person name="Rusch D."/>
            <person name="Podicherti R."/>
            <person name="Tsui H.-C.T."/>
            <person name="Winkler M.E."/>
        </authorList>
    </citation>
    <scope>NUCLEOTIDE SEQUENCE</scope>
</reference>
<evidence type="ECO:0000259" key="5">
    <source>
        <dbReference type="PROSITE" id="PS51918"/>
    </source>
</evidence>
<evidence type="ECO:0000313" key="6">
    <source>
        <dbReference type="EMBL" id="SVC59764.1"/>
    </source>
</evidence>
<dbReference type="InterPro" id="IPR058240">
    <property type="entry name" value="rSAM_sf"/>
</dbReference>
<gene>
    <name evidence="6" type="ORF">METZ01_LOCUS312618</name>
</gene>
<dbReference type="InterPro" id="IPR007197">
    <property type="entry name" value="rSAM"/>
</dbReference>
<dbReference type="PANTHER" id="PTHR11228">
    <property type="entry name" value="RADICAL SAM DOMAIN PROTEIN"/>
    <property type="match status" value="1"/>
</dbReference>
<dbReference type="Pfam" id="PF04055">
    <property type="entry name" value="Radical_SAM"/>
    <property type="match status" value="1"/>
</dbReference>
<dbReference type="InterPro" id="IPR050377">
    <property type="entry name" value="Radical_SAM_PqqE_MftC-like"/>
</dbReference>